<dbReference type="PANTHER" id="PTHR37299:SF1">
    <property type="entry name" value="STAGE 0 SPORULATION PROTEIN A HOMOLOG"/>
    <property type="match status" value="1"/>
</dbReference>
<dbReference type="GO" id="GO:0003677">
    <property type="term" value="F:DNA binding"/>
    <property type="evidence" value="ECO:0007669"/>
    <property type="project" value="UniProtKB-KW"/>
</dbReference>
<proteinExistence type="predicted"/>
<dbReference type="InterPro" id="IPR046947">
    <property type="entry name" value="LytR-like"/>
</dbReference>
<dbReference type="Proteomes" id="UP000812844">
    <property type="component" value="Unassembled WGS sequence"/>
</dbReference>
<evidence type="ECO:0000313" key="4">
    <source>
        <dbReference type="Proteomes" id="UP000812844"/>
    </source>
</evidence>
<feature type="domain" description="HTH LytTR-type" evidence="2">
    <location>
        <begin position="217"/>
        <end position="323"/>
    </location>
</feature>
<dbReference type="InterPro" id="IPR012046">
    <property type="entry name" value="LytTR_ABC"/>
</dbReference>
<dbReference type="PROSITE" id="PS50930">
    <property type="entry name" value="HTH_LYTTR"/>
    <property type="match status" value="1"/>
</dbReference>
<sequence length="324" mass="36078">MRSYDSVESLIDAEESSNIHIECGQPITMRALARVRERYAARRCAYYLRSDQGFDRESVRSYLRFFAALAGTGADPEAALDHFGLRADARTTISKLDDERRALMNFARMSLFEPEVCFCEYPLGCLGPQSRSLVLRWIAEATERGALFVTTGQPLRDALLMPGTAWWIEDDRCIAAQTETGDGEDDGPGDGADGTGTAGDAPGSEDDDADGMEVVKVVCKSGATTLLFDPREIDFIESINRSNYVSVRGERYQTAATLDELEAMLGRFGFFRCHRSYIVNVQKIARMERFTRNSFNLTLSDAAQSTIPLAKGRAAAMREHFRLR</sequence>
<dbReference type="RefSeq" id="WP_219079607.1">
    <property type="nucleotide sequence ID" value="NZ_JAHBBD010000001.1"/>
</dbReference>
<protein>
    <submittedName>
        <fullName evidence="3">LytTR family transcriptional regulator DNA-binding domain-containing protein</fullName>
    </submittedName>
</protein>
<dbReference type="PANTHER" id="PTHR37299">
    <property type="entry name" value="TRANSCRIPTIONAL REGULATOR-RELATED"/>
    <property type="match status" value="1"/>
</dbReference>
<keyword evidence="3" id="KW-0238">DNA-binding</keyword>
<name>A0ABS6W664_9BIFI</name>
<organism evidence="3 4">
    <name type="scientific">Bifidobacterium phasiani</name>
    <dbReference type="NCBI Taxonomy" id="2834431"/>
    <lineage>
        <taxon>Bacteria</taxon>
        <taxon>Bacillati</taxon>
        <taxon>Actinomycetota</taxon>
        <taxon>Actinomycetes</taxon>
        <taxon>Bifidobacteriales</taxon>
        <taxon>Bifidobacteriaceae</taxon>
        <taxon>Bifidobacterium</taxon>
    </lineage>
</organism>
<feature type="region of interest" description="Disordered" evidence="1">
    <location>
        <begin position="178"/>
        <end position="209"/>
    </location>
</feature>
<comment type="caution">
    <text evidence="3">The sequence shown here is derived from an EMBL/GenBank/DDBJ whole genome shotgun (WGS) entry which is preliminary data.</text>
</comment>
<keyword evidence="4" id="KW-1185">Reference proteome</keyword>
<gene>
    <name evidence="3" type="ORF">KIH73_00770</name>
</gene>
<dbReference type="InterPro" id="IPR007492">
    <property type="entry name" value="LytTR_DNA-bd_dom"/>
</dbReference>
<evidence type="ECO:0000256" key="1">
    <source>
        <dbReference type="SAM" id="MobiDB-lite"/>
    </source>
</evidence>
<accession>A0ABS6W664</accession>
<dbReference type="PIRSF" id="PIRSF036612">
    <property type="entry name" value="ABC_ATP_LytTR"/>
    <property type="match status" value="1"/>
</dbReference>
<dbReference type="Pfam" id="PF04397">
    <property type="entry name" value="LytTR"/>
    <property type="match status" value="1"/>
</dbReference>
<reference evidence="3 4" key="1">
    <citation type="submission" date="2021-05" db="EMBL/GenBank/DDBJ databases">
        <title>Phylogenetic classification of ten novel species belonging to the genus Bifidobacterium comprising B. colchicus sp. nov., B. abeli sp. nov., B. bicoloris sp. nov., B. guerezis sp. nov., B. rosaliae sp. nov., B. santillanensis sp. nov., B. argentati sp. nov., B. amazzoni sp. nov., B. pluviali sp. nov., and B. pinnaculum sp. nov.</title>
        <authorList>
            <person name="Lugli G.A."/>
            <person name="Ruiz Garcia L."/>
            <person name="Margolles A."/>
            <person name="Ventura M."/>
        </authorList>
    </citation>
    <scope>NUCLEOTIDE SEQUENCE [LARGE SCALE GENOMIC DNA]</scope>
    <source>
        <strain evidence="3 4">6T3</strain>
    </source>
</reference>
<dbReference type="EMBL" id="JAHBBD010000001">
    <property type="protein sequence ID" value="MBW3081927.1"/>
    <property type="molecule type" value="Genomic_DNA"/>
</dbReference>
<evidence type="ECO:0000313" key="3">
    <source>
        <dbReference type="EMBL" id="MBW3081927.1"/>
    </source>
</evidence>
<evidence type="ECO:0000259" key="2">
    <source>
        <dbReference type="PROSITE" id="PS50930"/>
    </source>
</evidence>
<dbReference type="SMART" id="SM00850">
    <property type="entry name" value="LytTR"/>
    <property type="match status" value="1"/>
</dbReference>